<accession>A0AAN8J6Q7</accession>
<name>A0AAN8J6Q7_PATCE</name>
<organism evidence="1 2">
    <name type="scientific">Patella caerulea</name>
    <name type="common">Rayed Mediterranean limpet</name>
    <dbReference type="NCBI Taxonomy" id="87958"/>
    <lineage>
        <taxon>Eukaryota</taxon>
        <taxon>Metazoa</taxon>
        <taxon>Spiralia</taxon>
        <taxon>Lophotrochozoa</taxon>
        <taxon>Mollusca</taxon>
        <taxon>Gastropoda</taxon>
        <taxon>Patellogastropoda</taxon>
        <taxon>Patelloidea</taxon>
        <taxon>Patellidae</taxon>
        <taxon>Patella</taxon>
    </lineage>
</organism>
<evidence type="ECO:0000313" key="2">
    <source>
        <dbReference type="Proteomes" id="UP001347796"/>
    </source>
</evidence>
<protein>
    <submittedName>
        <fullName evidence="1">Uncharacterized protein</fullName>
    </submittedName>
</protein>
<gene>
    <name evidence="1" type="ORF">SNE40_019251</name>
</gene>
<dbReference type="EMBL" id="JAZGQO010000014">
    <property type="protein sequence ID" value="KAK6170980.1"/>
    <property type="molecule type" value="Genomic_DNA"/>
</dbReference>
<sequence length="161" mass="18626">MNVLLPNLTINDTSIRVDRQQCVLKPSKAAYEIKIRGSKHKISAPSTTSEKLLWAEDSSLDEARRLAKSLAPKSVNPITEKEYLGQLILTFGKYVNLSFKWLLENDVGYVKYLLDHHYREKKKLGSIRDAWLSNISHLFFLIWKKILITVRMDKEIVLARV</sequence>
<proteinExistence type="predicted"/>
<keyword evidence="2" id="KW-1185">Reference proteome</keyword>
<dbReference type="Proteomes" id="UP001347796">
    <property type="component" value="Unassembled WGS sequence"/>
</dbReference>
<evidence type="ECO:0000313" key="1">
    <source>
        <dbReference type="EMBL" id="KAK6170980.1"/>
    </source>
</evidence>
<dbReference type="AlphaFoldDB" id="A0AAN8J6Q7"/>
<reference evidence="1 2" key="1">
    <citation type="submission" date="2024-01" db="EMBL/GenBank/DDBJ databases">
        <title>The genome of the rayed Mediterranean limpet Patella caerulea (Linnaeus, 1758).</title>
        <authorList>
            <person name="Anh-Thu Weber A."/>
            <person name="Halstead-Nussloch G."/>
        </authorList>
    </citation>
    <scope>NUCLEOTIDE SEQUENCE [LARGE SCALE GENOMIC DNA]</scope>
    <source>
        <strain evidence="1">AATW-2023a</strain>
        <tissue evidence="1">Whole specimen</tissue>
    </source>
</reference>
<comment type="caution">
    <text evidence="1">The sequence shown here is derived from an EMBL/GenBank/DDBJ whole genome shotgun (WGS) entry which is preliminary data.</text>
</comment>